<feature type="domain" description="Histidine kinase" evidence="18">
    <location>
        <begin position="245"/>
        <end position="460"/>
    </location>
</feature>
<dbReference type="RefSeq" id="WP_068683187.1">
    <property type="nucleotide sequence ID" value="NZ_LYPA01000056.1"/>
</dbReference>
<dbReference type="Proteomes" id="UP000092024">
    <property type="component" value="Unassembled WGS sequence"/>
</dbReference>
<dbReference type="SUPFAM" id="SSF158472">
    <property type="entry name" value="HAMP domain-like"/>
    <property type="match status" value="1"/>
</dbReference>
<evidence type="ECO:0000256" key="11">
    <source>
        <dbReference type="ARBA" id="ARBA00022989"/>
    </source>
</evidence>
<evidence type="ECO:0000256" key="6">
    <source>
        <dbReference type="ARBA" id="ARBA00022679"/>
    </source>
</evidence>
<keyword evidence="14 17" id="KW-0472">Membrane</keyword>
<feature type="transmembrane region" description="Helical" evidence="17">
    <location>
        <begin position="164"/>
        <end position="188"/>
    </location>
</feature>
<protein>
    <recommendedName>
        <fullName evidence="16">Heme sensor protein HssS</fullName>
        <ecNumber evidence="3">2.7.13.3</ecNumber>
    </recommendedName>
</protein>
<dbReference type="InterPro" id="IPR036097">
    <property type="entry name" value="HisK_dim/P_sf"/>
</dbReference>
<dbReference type="InterPro" id="IPR003594">
    <property type="entry name" value="HATPase_dom"/>
</dbReference>
<evidence type="ECO:0000256" key="13">
    <source>
        <dbReference type="ARBA" id="ARBA00023026"/>
    </source>
</evidence>
<dbReference type="EMBL" id="LYPA01000056">
    <property type="protein sequence ID" value="OBR65488.1"/>
    <property type="molecule type" value="Genomic_DNA"/>
</dbReference>
<dbReference type="GO" id="GO:0005524">
    <property type="term" value="F:ATP binding"/>
    <property type="evidence" value="ECO:0007669"/>
    <property type="project" value="UniProtKB-KW"/>
</dbReference>
<dbReference type="SMART" id="SM00387">
    <property type="entry name" value="HATPase_c"/>
    <property type="match status" value="1"/>
</dbReference>
<keyword evidence="12" id="KW-0902">Two-component regulatory system</keyword>
<evidence type="ECO:0000256" key="14">
    <source>
        <dbReference type="ARBA" id="ARBA00023136"/>
    </source>
</evidence>
<feature type="domain" description="HAMP" evidence="19">
    <location>
        <begin position="185"/>
        <end position="237"/>
    </location>
</feature>
<dbReference type="CDD" id="cd00082">
    <property type="entry name" value="HisKA"/>
    <property type="match status" value="1"/>
</dbReference>
<comment type="caution">
    <text evidence="20">The sequence shown here is derived from an EMBL/GenBank/DDBJ whole genome shotgun (WGS) entry which is preliminary data.</text>
</comment>
<keyword evidence="21" id="KW-1185">Reference proteome</keyword>
<dbReference type="Gene3D" id="1.10.287.130">
    <property type="match status" value="1"/>
</dbReference>
<evidence type="ECO:0000256" key="4">
    <source>
        <dbReference type="ARBA" id="ARBA00022475"/>
    </source>
</evidence>
<dbReference type="OrthoDB" id="9813151at2"/>
<dbReference type="PANTHER" id="PTHR45528">
    <property type="entry name" value="SENSOR HISTIDINE KINASE CPXA"/>
    <property type="match status" value="1"/>
</dbReference>
<dbReference type="Gene3D" id="3.30.565.10">
    <property type="entry name" value="Histidine kinase-like ATPase, C-terminal domain"/>
    <property type="match status" value="1"/>
</dbReference>
<dbReference type="InterPro" id="IPR050398">
    <property type="entry name" value="HssS/ArlS-like"/>
</dbReference>
<evidence type="ECO:0000256" key="10">
    <source>
        <dbReference type="ARBA" id="ARBA00022840"/>
    </source>
</evidence>
<dbReference type="AlphaFoldDB" id="A0A1A5YIU2"/>
<dbReference type="STRING" id="1844972.A7K91_10565"/>
<evidence type="ECO:0000256" key="2">
    <source>
        <dbReference type="ARBA" id="ARBA00004651"/>
    </source>
</evidence>
<dbReference type="FunFam" id="3.30.565.10:FF:000006">
    <property type="entry name" value="Sensor histidine kinase WalK"/>
    <property type="match status" value="1"/>
</dbReference>
<dbReference type="GO" id="GO:0000155">
    <property type="term" value="F:phosphorelay sensor kinase activity"/>
    <property type="evidence" value="ECO:0007669"/>
    <property type="project" value="InterPro"/>
</dbReference>
<gene>
    <name evidence="20" type="ORF">A7K91_10565</name>
</gene>
<keyword evidence="11 17" id="KW-1133">Transmembrane helix</keyword>
<accession>A0A1A5YIU2</accession>
<dbReference type="PROSITE" id="PS50109">
    <property type="entry name" value="HIS_KIN"/>
    <property type="match status" value="1"/>
</dbReference>
<dbReference type="InterPro" id="IPR005467">
    <property type="entry name" value="His_kinase_dom"/>
</dbReference>
<dbReference type="EC" id="2.7.13.3" evidence="3"/>
<evidence type="ECO:0000256" key="15">
    <source>
        <dbReference type="ARBA" id="ARBA00037219"/>
    </source>
</evidence>
<dbReference type="CDD" id="cd00075">
    <property type="entry name" value="HATPase"/>
    <property type="match status" value="1"/>
</dbReference>
<evidence type="ECO:0000313" key="20">
    <source>
        <dbReference type="EMBL" id="OBR65488.1"/>
    </source>
</evidence>
<proteinExistence type="predicted"/>
<feature type="transmembrane region" description="Helical" evidence="17">
    <location>
        <begin position="6"/>
        <end position="31"/>
    </location>
</feature>
<dbReference type="GO" id="GO:0005886">
    <property type="term" value="C:plasma membrane"/>
    <property type="evidence" value="ECO:0007669"/>
    <property type="project" value="UniProtKB-SubCell"/>
</dbReference>
<evidence type="ECO:0000256" key="5">
    <source>
        <dbReference type="ARBA" id="ARBA00022553"/>
    </source>
</evidence>
<dbReference type="InterPro" id="IPR003660">
    <property type="entry name" value="HAMP_dom"/>
</dbReference>
<dbReference type="InterPro" id="IPR004358">
    <property type="entry name" value="Sig_transdc_His_kin-like_C"/>
</dbReference>
<keyword evidence="7 17" id="KW-0812">Transmembrane</keyword>
<dbReference type="CDD" id="cd06225">
    <property type="entry name" value="HAMP"/>
    <property type="match status" value="1"/>
</dbReference>
<evidence type="ECO:0000259" key="18">
    <source>
        <dbReference type="PROSITE" id="PS50109"/>
    </source>
</evidence>
<keyword evidence="5" id="KW-0597">Phosphoprotein</keyword>
<evidence type="ECO:0000313" key="21">
    <source>
        <dbReference type="Proteomes" id="UP000092024"/>
    </source>
</evidence>
<keyword evidence="9 20" id="KW-0418">Kinase</keyword>
<evidence type="ECO:0000256" key="7">
    <source>
        <dbReference type="ARBA" id="ARBA00022692"/>
    </source>
</evidence>
<name>A0A1A5YIU2_9BACL</name>
<dbReference type="FunFam" id="1.10.287.130:FF:000001">
    <property type="entry name" value="Two-component sensor histidine kinase"/>
    <property type="match status" value="1"/>
</dbReference>
<evidence type="ECO:0000256" key="17">
    <source>
        <dbReference type="SAM" id="Phobius"/>
    </source>
</evidence>
<keyword evidence="10" id="KW-0067">ATP-binding</keyword>
<dbReference type="Pfam" id="PF02518">
    <property type="entry name" value="HATPase_c"/>
    <property type="match status" value="1"/>
</dbReference>
<sequence>MRTLYAKFAVVTVLIMMGSFLLSFIGSNLYYQQKLKPLNDEKNTIVALGIAQFANSHPELALESYFESVAALGYQLYTVSGEGGESYYGSPFRETVISEGAIEAVLRGETYHGMRDYPERTFVTGFFANELRNTIGVPVEHDGVAYALFVRPDIKKLFSEMHMLFAILFGCTILLSLVFVLAGTKYLVKPLGRLTAATEQVAAGHYNIKLERGSKDEIGKLAISFSRMADRLGHEEQMRKEFISSVSHDIQSPLSLIKGYTGLLAKEELTREDKQQYIGVVHDEIERLSSLTKQLLLLQSISETRQLMKPELFDIGKQITAIARQHRWKMMEREITLGCDVPDTEIQGDPNLLYTVFENLLTNAIKYNKRGGSIDIELKDRGGDIVVTISDTGIGMSEEQLPRIFERFYRGDESRTQSLPGSGLGLSIVKSAIILHGGTIEASSKLGEGSRFTVVLSKSLAKEYAMEQ</sequence>
<dbReference type="Pfam" id="PF00672">
    <property type="entry name" value="HAMP"/>
    <property type="match status" value="1"/>
</dbReference>
<reference evidence="20 21" key="1">
    <citation type="submission" date="2016-05" db="EMBL/GenBank/DDBJ databases">
        <title>Paenibacillus oryzae. sp. nov., isolated from the rice root.</title>
        <authorList>
            <person name="Zhang J."/>
            <person name="Zhang X."/>
        </authorList>
    </citation>
    <scope>NUCLEOTIDE SEQUENCE [LARGE SCALE GENOMIC DNA]</scope>
    <source>
        <strain evidence="20 21">1DrF-4</strain>
    </source>
</reference>
<comment type="subcellular location">
    <subcellularLocation>
        <location evidence="2">Cell membrane</location>
        <topology evidence="2">Multi-pass membrane protein</topology>
    </subcellularLocation>
</comment>
<evidence type="ECO:0000256" key="1">
    <source>
        <dbReference type="ARBA" id="ARBA00000085"/>
    </source>
</evidence>
<evidence type="ECO:0000259" key="19">
    <source>
        <dbReference type="PROSITE" id="PS50885"/>
    </source>
</evidence>
<dbReference type="Gene3D" id="6.10.340.10">
    <property type="match status" value="1"/>
</dbReference>
<keyword evidence="8" id="KW-0547">Nucleotide-binding</keyword>
<dbReference type="SMART" id="SM00388">
    <property type="entry name" value="HisKA"/>
    <property type="match status" value="1"/>
</dbReference>
<organism evidence="20 21">
    <name type="scientific">Paenibacillus oryzae</name>
    <dbReference type="NCBI Taxonomy" id="1844972"/>
    <lineage>
        <taxon>Bacteria</taxon>
        <taxon>Bacillati</taxon>
        <taxon>Bacillota</taxon>
        <taxon>Bacilli</taxon>
        <taxon>Bacillales</taxon>
        <taxon>Paenibacillaceae</taxon>
        <taxon>Paenibacillus</taxon>
    </lineage>
</organism>
<keyword evidence="13" id="KW-0843">Virulence</keyword>
<dbReference type="InterPro" id="IPR003661">
    <property type="entry name" value="HisK_dim/P_dom"/>
</dbReference>
<evidence type="ECO:0000256" key="8">
    <source>
        <dbReference type="ARBA" id="ARBA00022741"/>
    </source>
</evidence>
<keyword evidence="4" id="KW-1003">Cell membrane</keyword>
<dbReference type="SUPFAM" id="SSF47384">
    <property type="entry name" value="Homodimeric domain of signal transducing histidine kinase"/>
    <property type="match status" value="1"/>
</dbReference>
<comment type="function">
    <text evidence="15">Member of the two-component regulatory system HssS/HssR involved in intracellular heme homeostasis and tempering of staphylococcal virulence. HssS functions as a heme sensor histidine kinase which is autophosphorylated at a histidine residue and transfers its phosphate group to an aspartate residue of HssR. HssR/HssS activates the expression of hrtAB, an efflux pump, in response to extracellular heme, hemin, hemoglobin or blood.</text>
</comment>
<dbReference type="PRINTS" id="PR00344">
    <property type="entry name" value="BCTRLSENSOR"/>
</dbReference>
<evidence type="ECO:0000256" key="3">
    <source>
        <dbReference type="ARBA" id="ARBA00012438"/>
    </source>
</evidence>
<dbReference type="Pfam" id="PF00512">
    <property type="entry name" value="HisKA"/>
    <property type="match status" value="1"/>
</dbReference>
<dbReference type="InterPro" id="IPR036890">
    <property type="entry name" value="HATPase_C_sf"/>
</dbReference>
<dbReference type="PANTHER" id="PTHR45528:SF11">
    <property type="entry name" value="HISTIDINE KINASE"/>
    <property type="match status" value="1"/>
</dbReference>
<comment type="catalytic activity">
    <reaction evidence="1">
        <text>ATP + protein L-histidine = ADP + protein N-phospho-L-histidine.</text>
        <dbReference type="EC" id="2.7.13.3"/>
    </reaction>
</comment>
<dbReference type="SUPFAM" id="SSF55874">
    <property type="entry name" value="ATPase domain of HSP90 chaperone/DNA topoisomerase II/histidine kinase"/>
    <property type="match status" value="1"/>
</dbReference>
<evidence type="ECO:0000256" key="12">
    <source>
        <dbReference type="ARBA" id="ARBA00023012"/>
    </source>
</evidence>
<evidence type="ECO:0000256" key="9">
    <source>
        <dbReference type="ARBA" id="ARBA00022777"/>
    </source>
</evidence>
<evidence type="ECO:0000256" key="16">
    <source>
        <dbReference type="ARBA" id="ARBA00040841"/>
    </source>
</evidence>
<dbReference type="PROSITE" id="PS50885">
    <property type="entry name" value="HAMP"/>
    <property type="match status" value="1"/>
</dbReference>
<keyword evidence="6" id="KW-0808">Transferase</keyword>
<dbReference type="SMART" id="SM00304">
    <property type="entry name" value="HAMP"/>
    <property type="match status" value="1"/>
</dbReference>